<dbReference type="EMBL" id="CP034235">
    <property type="protein sequence ID" value="QGQ99083.1"/>
    <property type="molecule type" value="Genomic_DNA"/>
</dbReference>
<protein>
    <recommendedName>
        <fullName evidence="4">YtkA-like domain-containing protein</fullName>
    </recommendedName>
</protein>
<evidence type="ECO:0000313" key="3">
    <source>
        <dbReference type="Proteomes" id="UP000426246"/>
    </source>
</evidence>
<accession>A0A6B8RUF8</accession>
<dbReference type="OrthoDB" id="128043at2"/>
<feature type="signal peptide" evidence="1">
    <location>
        <begin position="1"/>
        <end position="25"/>
    </location>
</feature>
<sequence length="280" mass="31361">MSRAFLCIILVLCTTLLTACSSNSAMQPMKSDSTMMMSMPMNTAHNHDTDNAIAHFSVQASSKSLLANQDATIKILIQNKRSQPIVSFDRLHEKLLHLIVVSKDLAYFNHIHPEYKGAGLFEITTQFPADGEYKLYADYMPTGIPEIVQAHWVTVADTSARPIVLVPDKQLFRIVDDIEVSLSFDHLMAGMDLAMTFTINDAKTKKPITHLQPYLGAIGHVVAIRADTKQFLHFHPTDNSGSGPTAKFQTNFPTKGIYKIWAQFQQHDQLYTIPFIIEVP</sequence>
<evidence type="ECO:0008006" key="4">
    <source>
        <dbReference type="Google" id="ProtNLM"/>
    </source>
</evidence>
<proteinExistence type="predicted"/>
<evidence type="ECO:0000313" key="2">
    <source>
        <dbReference type="EMBL" id="QGQ99083.1"/>
    </source>
</evidence>
<dbReference type="KEGG" id="ppsc:EHS13_31500"/>
<keyword evidence="1" id="KW-0732">Signal</keyword>
<reference evidence="3" key="1">
    <citation type="submission" date="2018-11" db="EMBL/GenBank/DDBJ databases">
        <title>Complete genome sequence of Paenibacillus sp. ML311-T8.</title>
        <authorList>
            <person name="Nam Y.-D."/>
            <person name="Kang J."/>
            <person name="Chung W.-H."/>
            <person name="Park Y.S."/>
        </authorList>
    </citation>
    <scope>NUCLEOTIDE SEQUENCE [LARGE SCALE GENOMIC DNA]</scope>
    <source>
        <strain evidence="3">ML311-T8</strain>
    </source>
</reference>
<evidence type="ECO:0000256" key="1">
    <source>
        <dbReference type="SAM" id="SignalP"/>
    </source>
</evidence>
<dbReference type="AlphaFoldDB" id="A0A6B8RUF8"/>
<name>A0A6B8RUF8_9BACL</name>
<organism evidence="2 3">
    <name type="scientific">Paenibacillus psychroresistens</name>
    <dbReference type="NCBI Taxonomy" id="1778678"/>
    <lineage>
        <taxon>Bacteria</taxon>
        <taxon>Bacillati</taxon>
        <taxon>Bacillota</taxon>
        <taxon>Bacilli</taxon>
        <taxon>Bacillales</taxon>
        <taxon>Paenibacillaceae</taxon>
        <taxon>Paenibacillus</taxon>
    </lineage>
</organism>
<keyword evidence="3" id="KW-1185">Reference proteome</keyword>
<dbReference type="Proteomes" id="UP000426246">
    <property type="component" value="Chromosome"/>
</dbReference>
<dbReference type="RefSeq" id="WP_155704190.1">
    <property type="nucleotide sequence ID" value="NZ_CP034235.1"/>
</dbReference>
<feature type="chain" id="PRO_5039125744" description="YtkA-like domain-containing protein" evidence="1">
    <location>
        <begin position="26"/>
        <end position="280"/>
    </location>
</feature>
<gene>
    <name evidence="2" type="ORF">EHS13_31500</name>
</gene>
<dbReference type="PROSITE" id="PS51257">
    <property type="entry name" value="PROKAR_LIPOPROTEIN"/>
    <property type="match status" value="1"/>
</dbReference>